<keyword evidence="2" id="KW-0472">Membrane</keyword>
<feature type="transmembrane region" description="Helical" evidence="2">
    <location>
        <begin position="211"/>
        <end position="230"/>
    </location>
</feature>
<dbReference type="Pfam" id="PF01757">
    <property type="entry name" value="Acyl_transf_3"/>
    <property type="match status" value="1"/>
</dbReference>
<feature type="transmembrane region" description="Helical" evidence="2">
    <location>
        <begin position="75"/>
        <end position="95"/>
    </location>
</feature>
<evidence type="ECO:0000259" key="3">
    <source>
        <dbReference type="Pfam" id="PF01757"/>
    </source>
</evidence>
<keyword evidence="2" id="KW-0812">Transmembrane</keyword>
<sequence>MVDVTTTAEHATVSDAMPSTGPAPGSPPAGGGELRALTGLRAVAAAWVVLFHFHFTALPGVAVVSGLLGPWVTQGALGVDLFFVLSGFVIAYTYLEQLGPRLTAGATGRFVWARACRIWPAYALVLHMFGIWLVARAVYGSDRDIAFQAVQPVLSPGEWLQQLVMVQLWDDPYLDGASWVGATWSISAEWLAYLLFPLVAVGFHRMRNLPVGVLAGGALALMTPIAASYLTTGSPYYPWSWLVRILCGFGAGILTFLAVRRLRHRSGVRRPASVVASVTPVLIAVGLVAGELVGPGRGGAVLVLFPVLVGALALADRGVARWLSRPAMVHGGRISYALYLIHIPMFEVFWLALRRYGGFGGSSLLAPHGVLAHVLALLVLVGAVPAAHLLYRHVEEPARAAMKELPALWAQRVAEVRDHLPAVLARLVPTGPAVVLPVPVAPAPRRAEEGGSVRVGGAPVPVVPPARTAPDPRAVAPVPELAAPAGGRAVPDPDPEVARMPSVPTGPRPAAADRPDTPSAPRTAPLPVVPAVDGPALGVPIDTDAARRDPATAVLPAVHLEPEVAIGLSGAGSWPERKPRRPRPAPEPAAAVDSTEARRDPATRALPTVVPLPLVEPPTQAFPAVAPLPEQSSPLRRLLDARNAELRSPHPRLARELSEQLVGARLARGKHRVKNARPHAAPHIAGQRGPERQAR</sequence>
<accession>A0A9W6NSZ6</accession>
<feature type="transmembrane region" description="Helical" evidence="2">
    <location>
        <begin position="365"/>
        <end position="391"/>
    </location>
</feature>
<reference evidence="4" key="2">
    <citation type="submission" date="2023-01" db="EMBL/GenBank/DDBJ databases">
        <authorList>
            <person name="Sun Q."/>
            <person name="Evtushenko L."/>
        </authorList>
    </citation>
    <scope>NUCLEOTIDE SEQUENCE</scope>
    <source>
        <strain evidence="4">VKM Ac-1069</strain>
    </source>
</reference>
<feature type="region of interest" description="Disordered" evidence="1">
    <location>
        <begin position="569"/>
        <end position="604"/>
    </location>
</feature>
<feature type="compositionally biased region" description="Basic residues" evidence="1">
    <location>
        <begin position="667"/>
        <end position="677"/>
    </location>
</feature>
<feature type="transmembrane region" description="Helical" evidence="2">
    <location>
        <begin position="296"/>
        <end position="315"/>
    </location>
</feature>
<feature type="transmembrane region" description="Helical" evidence="2">
    <location>
        <begin position="116"/>
        <end position="135"/>
    </location>
</feature>
<dbReference type="InterPro" id="IPR002656">
    <property type="entry name" value="Acyl_transf_3_dom"/>
</dbReference>
<dbReference type="AlphaFoldDB" id="A0A9W6NSZ6"/>
<feature type="region of interest" description="Disordered" evidence="1">
    <location>
        <begin position="1"/>
        <end position="29"/>
    </location>
</feature>
<dbReference type="EMBL" id="BSFQ01000001">
    <property type="protein sequence ID" value="GLL08920.1"/>
    <property type="molecule type" value="Genomic_DNA"/>
</dbReference>
<organism evidence="4 5">
    <name type="scientific">Pseudonocardia halophobica</name>
    <dbReference type="NCBI Taxonomy" id="29401"/>
    <lineage>
        <taxon>Bacteria</taxon>
        <taxon>Bacillati</taxon>
        <taxon>Actinomycetota</taxon>
        <taxon>Actinomycetes</taxon>
        <taxon>Pseudonocardiales</taxon>
        <taxon>Pseudonocardiaceae</taxon>
        <taxon>Pseudonocardia</taxon>
    </lineage>
</organism>
<evidence type="ECO:0000256" key="2">
    <source>
        <dbReference type="SAM" id="Phobius"/>
    </source>
</evidence>
<comment type="caution">
    <text evidence="4">The sequence shown here is derived from an EMBL/GenBank/DDBJ whole genome shotgun (WGS) entry which is preliminary data.</text>
</comment>
<feature type="transmembrane region" description="Helical" evidence="2">
    <location>
        <begin position="236"/>
        <end position="259"/>
    </location>
</feature>
<proteinExistence type="predicted"/>
<feature type="domain" description="Acyltransferase 3" evidence="3">
    <location>
        <begin position="36"/>
        <end position="391"/>
    </location>
</feature>
<dbReference type="GO" id="GO:0016020">
    <property type="term" value="C:membrane"/>
    <property type="evidence" value="ECO:0007669"/>
    <property type="project" value="TreeGrafter"/>
</dbReference>
<keyword evidence="5" id="KW-1185">Reference proteome</keyword>
<dbReference type="GO" id="GO:0009103">
    <property type="term" value="P:lipopolysaccharide biosynthetic process"/>
    <property type="evidence" value="ECO:0007669"/>
    <property type="project" value="TreeGrafter"/>
</dbReference>
<feature type="region of interest" description="Disordered" evidence="1">
    <location>
        <begin position="667"/>
        <end position="695"/>
    </location>
</feature>
<dbReference type="PANTHER" id="PTHR23028">
    <property type="entry name" value="ACETYLTRANSFERASE"/>
    <property type="match status" value="1"/>
</dbReference>
<evidence type="ECO:0000313" key="5">
    <source>
        <dbReference type="Proteomes" id="UP001143463"/>
    </source>
</evidence>
<name>A0A9W6NSZ6_9PSEU</name>
<feature type="transmembrane region" description="Helical" evidence="2">
    <location>
        <begin position="44"/>
        <end position="69"/>
    </location>
</feature>
<evidence type="ECO:0000256" key="1">
    <source>
        <dbReference type="SAM" id="MobiDB-lite"/>
    </source>
</evidence>
<dbReference type="Proteomes" id="UP001143463">
    <property type="component" value="Unassembled WGS sequence"/>
</dbReference>
<evidence type="ECO:0000313" key="4">
    <source>
        <dbReference type="EMBL" id="GLL08920.1"/>
    </source>
</evidence>
<keyword evidence="2" id="KW-1133">Transmembrane helix</keyword>
<feature type="region of interest" description="Disordered" evidence="1">
    <location>
        <begin position="483"/>
        <end position="531"/>
    </location>
</feature>
<reference evidence="4" key="1">
    <citation type="journal article" date="2014" name="Int. J. Syst. Evol. Microbiol.">
        <title>Complete genome sequence of Corynebacterium casei LMG S-19264T (=DSM 44701T), isolated from a smear-ripened cheese.</title>
        <authorList>
            <consortium name="US DOE Joint Genome Institute (JGI-PGF)"/>
            <person name="Walter F."/>
            <person name="Albersmeier A."/>
            <person name="Kalinowski J."/>
            <person name="Ruckert C."/>
        </authorList>
    </citation>
    <scope>NUCLEOTIDE SEQUENCE</scope>
    <source>
        <strain evidence="4">VKM Ac-1069</strain>
    </source>
</reference>
<gene>
    <name evidence="4" type="ORF">GCM10017577_00600</name>
</gene>
<dbReference type="GO" id="GO:0016747">
    <property type="term" value="F:acyltransferase activity, transferring groups other than amino-acyl groups"/>
    <property type="evidence" value="ECO:0007669"/>
    <property type="project" value="InterPro"/>
</dbReference>
<feature type="transmembrane region" description="Helical" evidence="2">
    <location>
        <begin position="336"/>
        <end position="353"/>
    </location>
</feature>
<dbReference type="InterPro" id="IPR050879">
    <property type="entry name" value="Acyltransferase_3"/>
</dbReference>
<feature type="transmembrane region" description="Helical" evidence="2">
    <location>
        <begin position="177"/>
        <end position="199"/>
    </location>
</feature>
<protein>
    <recommendedName>
        <fullName evidence="3">Acyltransferase 3 domain-containing protein</fullName>
    </recommendedName>
</protein>
<feature type="transmembrane region" description="Helical" evidence="2">
    <location>
        <begin position="271"/>
        <end position="290"/>
    </location>
</feature>
<dbReference type="PANTHER" id="PTHR23028:SF53">
    <property type="entry name" value="ACYL_TRANSF_3 DOMAIN-CONTAINING PROTEIN"/>
    <property type="match status" value="1"/>
</dbReference>